<dbReference type="PANTHER" id="PTHR43788">
    <property type="entry name" value="DNA2/NAM7 HELICASE FAMILY MEMBER"/>
    <property type="match status" value="1"/>
</dbReference>
<name>A0A8J8G5N9_9FLAO</name>
<organism evidence="4 5">
    <name type="scientific">Frigoriflavimonas asaccharolytica</name>
    <dbReference type="NCBI Taxonomy" id="2735899"/>
    <lineage>
        <taxon>Bacteria</taxon>
        <taxon>Pseudomonadati</taxon>
        <taxon>Bacteroidota</taxon>
        <taxon>Flavobacteriia</taxon>
        <taxon>Flavobacteriales</taxon>
        <taxon>Weeksellaceae</taxon>
        <taxon>Frigoriflavimonas</taxon>
    </lineage>
</organism>
<keyword evidence="1" id="KW-0547">Nucleotide-binding</keyword>
<dbReference type="Pfam" id="PF13245">
    <property type="entry name" value="AAA_19"/>
    <property type="match status" value="1"/>
</dbReference>
<dbReference type="InterPro" id="IPR027785">
    <property type="entry name" value="UvrD-like_helicase_C"/>
</dbReference>
<proteinExistence type="predicted"/>
<dbReference type="GO" id="GO:0005524">
    <property type="term" value="F:ATP binding"/>
    <property type="evidence" value="ECO:0007669"/>
    <property type="project" value="UniProtKB-KW"/>
</dbReference>
<evidence type="ECO:0000313" key="5">
    <source>
        <dbReference type="Proteomes" id="UP000610746"/>
    </source>
</evidence>
<dbReference type="GO" id="GO:0003678">
    <property type="term" value="F:DNA helicase activity"/>
    <property type="evidence" value="ECO:0007669"/>
    <property type="project" value="UniProtKB-ARBA"/>
</dbReference>
<dbReference type="EMBL" id="JABSNO010000003">
    <property type="protein sequence ID" value="NRS91598.1"/>
    <property type="molecule type" value="Genomic_DNA"/>
</dbReference>
<dbReference type="Proteomes" id="UP000610746">
    <property type="component" value="Unassembled WGS sequence"/>
</dbReference>
<evidence type="ECO:0000256" key="1">
    <source>
        <dbReference type="ARBA" id="ARBA00022741"/>
    </source>
</evidence>
<dbReference type="InterPro" id="IPR027417">
    <property type="entry name" value="P-loop_NTPase"/>
</dbReference>
<evidence type="ECO:0000259" key="3">
    <source>
        <dbReference type="Pfam" id="PF13538"/>
    </source>
</evidence>
<keyword evidence="5" id="KW-1185">Reference proteome</keyword>
<comment type="caution">
    <text evidence="4">The sequence shown here is derived from an EMBL/GenBank/DDBJ whole genome shotgun (WGS) entry which is preliminary data.</text>
</comment>
<protein>
    <submittedName>
        <fullName evidence="4">ATP-dependent exoDNAse (Exonuclease V) alpha subunit</fullName>
    </submittedName>
</protein>
<dbReference type="RefSeq" id="WP_173778220.1">
    <property type="nucleotide sequence ID" value="NZ_JABSNO010000003.1"/>
</dbReference>
<evidence type="ECO:0000313" key="4">
    <source>
        <dbReference type="EMBL" id="NRS91598.1"/>
    </source>
</evidence>
<keyword evidence="2" id="KW-0067">ATP-binding</keyword>
<feature type="domain" description="UvrD-like helicase C-terminal" evidence="3">
    <location>
        <begin position="1104"/>
        <end position="1148"/>
    </location>
</feature>
<dbReference type="Pfam" id="PF13538">
    <property type="entry name" value="UvrD_C_2"/>
    <property type="match status" value="1"/>
</dbReference>
<accession>A0A8J8G5N9</accession>
<dbReference type="InterPro" id="IPR050534">
    <property type="entry name" value="Coronavir_polyprotein_1ab"/>
</dbReference>
<gene>
    <name evidence="4" type="ORF">HNQ03_000665</name>
</gene>
<sequence>MANYNLNNPYDLDTMRLNFDDFSAEEWDDYIVLAKEKKIEYKSVGVLMDARKKAGLSKYFNDRLIKWALNIVDQLDSMSDDDEKNEKAIELFESDTFNMPVSHATFRVAWHDNKWNGSICNNPENNTFCNGFHSLLSERIRKRKDEHMAEEIANKGRKLSEIDYLPPCFWSINLFGSEAVKVKHDNPAASNLALIEEELPKNSMLSWPFSVSFTRTKKEQTESGAYPKNLEEVRIPRFNAKLHEGKSIAFMYAKFSNPITEEEQQYLVVGAGIIDSKEKASEIKHFGPEEVIEEIKKRPQSNFKYRNFPSMNWAMRFSFDDYTSIRMPYHEYLEEADKLDDEAKDTFLDNIKVAITEPELEWCFKYVAMDIGDDEAIYILTKMRKALLTCKDDGVVARAEMLEKIEKIDNLLEFAWSSRSYFPGFASLSRVLLNKEQEPIFELDGFYNDFKEDTEEPDIELEKIILDVNSNVNFKRYSKSINELKDRLEQRHISIKQFLTLSMLNLKPFQFSRVLSGKLKLPDKWIRNFDDDVKSSTKLIDIIANPYLLYEDYEYWQDSHDDVYGEELDAPIDLFKIDIAFFPHTQFKQRIELQRTMSFSDKRRIRAVVLRHLNTLENSGDCFTDAKNLQNAIKSYPLYYELGNDYQFPEDLFHPVNSDLSNHFHDDSKKIVLVEANETTYFYLSKVYNAEKNIEEKLKTLLRANDNKEQFPKVDDYIKNSVDKLKEIIGNSFEEELFKSERQKLFKNVFKKRFFIISGSAGSGKSYEILKIISHLEENENQKYLLLAPTGKAALRLNNDADHKNITASTIDKFISDVKNKKIKVSELKDYKNVIIDETSMVDLLKFEKLLNIFNFKEPSFKRLILIGDPNQLPAIGYGRLLADCISYLRTQNKYHDNYIELESNCRSELKENEVLKLASAFKQGGEFDPNLLAKFKNKEANISEGFHANYWTTKEELYNQIEKEFNRLTSEENLEGTNAEKLNSILGLDEKGELDINNFNIENFQILSPYNGQFSGTSKINDYIQRIFKKDIKLEFSKGQYKKADKLIRTQNYYDKKELVLSNGTMGFINNKKNESFYYENSDGVANISFYNIRANEKEAFELAYAISIHKSQGSGFNHLFLVLPARFGLLSKELVYTALTRTKKTITLFLQTNDEKINTVLEIAQSRSKSGSRWTSLMLDKPFRFYNLEPEPNVYVESRVELLIYHLLLKKRDELGIDNFNFSYECKPIINGKEVNIKTDFTIYAGNKQWYWEHLGLLGQSKYEWTWQNLKKKTYQAAGIWDQILTTDETNGINPSKIEELIDLIVSDNVTTEDKHNQYSNHHYYLR</sequence>
<dbReference type="SUPFAM" id="SSF52540">
    <property type="entry name" value="P-loop containing nucleoside triphosphate hydrolases"/>
    <property type="match status" value="1"/>
</dbReference>
<dbReference type="Gene3D" id="2.30.30.940">
    <property type="match status" value="1"/>
</dbReference>
<evidence type="ECO:0000256" key="2">
    <source>
        <dbReference type="ARBA" id="ARBA00022840"/>
    </source>
</evidence>
<reference evidence="4" key="1">
    <citation type="submission" date="2020-05" db="EMBL/GenBank/DDBJ databases">
        <title>Genomic Encyclopedia of Type Strains, Phase IV (KMG-V): Genome sequencing to study the core and pangenomes of soil and plant-associated prokaryotes.</title>
        <authorList>
            <person name="Whitman W."/>
        </authorList>
    </citation>
    <scope>NUCLEOTIDE SEQUENCE</scope>
    <source>
        <strain evidence="4">16F</strain>
    </source>
</reference>
<dbReference type="PANTHER" id="PTHR43788:SF6">
    <property type="entry name" value="DNA HELICASE B"/>
    <property type="match status" value="1"/>
</dbReference>
<dbReference type="CDD" id="cd17933">
    <property type="entry name" value="DEXSc_RecD-like"/>
    <property type="match status" value="1"/>
</dbReference>
<dbReference type="Gene3D" id="3.40.50.300">
    <property type="entry name" value="P-loop containing nucleotide triphosphate hydrolases"/>
    <property type="match status" value="2"/>
</dbReference>
<dbReference type="CDD" id="cd18809">
    <property type="entry name" value="SF1_C_RecD"/>
    <property type="match status" value="1"/>
</dbReference>